<protein>
    <submittedName>
        <fullName evidence="1">Uncharacterized protein</fullName>
    </submittedName>
</protein>
<dbReference type="OrthoDB" id="299997at2759"/>
<evidence type="ECO:0000313" key="2">
    <source>
        <dbReference type="Proteomes" id="UP000324222"/>
    </source>
</evidence>
<comment type="caution">
    <text evidence="1">The sequence shown here is derived from an EMBL/GenBank/DDBJ whole genome shotgun (WGS) entry which is preliminary data.</text>
</comment>
<evidence type="ECO:0000313" key="1">
    <source>
        <dbReference type="EMBL" id="MPC69177.1"/>
    </source>
</evidence>
<organism evidence="1 2">
    <name type="scientific">Portunus trituberculatus</name>
    <name type="common">Swimming crab</name>
    <name type="synonym">Neptunus trituberculatus</name>
    <dbReference type="NCBI Taxonomy" id="210409"/>
    <lineage>
        <taxon>Eukaryota</taxon>
        <taxon>Metazoa</taxon>
        <taxon>Ecdysozoa</taxon>
        <taxon>Arthropoda</taxon>
        <taxon>Crustacea</taxon>
        <taxon>Multicrustacea</taxon>
        <taxon>Malacostraca</taxon>
        <taxon>Eumalacostraca</taxon>
        <taxon>Eucarida</taxon>
        <taxon>Decapoda</taxon>
        <taxon>Pleocyemata</taxon>
        <taxon>Brachyura</taxon>
        <taxon>Eubrachyura</taxon>
        <taxon>Portunoidea</taxon>
        <taxon>Portunidae</taxon>
        <taxon>Portuninae</taxon>
        <taxon>Portunus</taxon>
    </lineage>
</organism>
<dbReference type="Proteomes" id="UP000324222">
    <property type="component" value="Unassembled WGS sequence"/>
</dbReference>
<proteinExistence type="predicted"/>
<gene>
    <name evidence="1" type="ORF">E2C01_063391</name>
</gene>
<dbReference type="EMBL" id="VSRR010028972">
    <property type="protein sequence ID" value="MPC69177.1"/>
    <property type="molecule type" value="Genomic_DNA"/>
</dbReference>
<reference evidence="1 2" key="1">
    <citation type="submission" date="2019-05" db="EMBL/GenBank/DDBJ databases">
        <title>Another draft genome of Portunus trituberculatus and its Hox gene families provides insights of decapod evolution.</title>
        <authorList>
            <person name="Jeong J.-H."/>
            <person name="Song I."/>
            <person name="Kim S."/>
            <person name="Choi T."/>
            <person name="Kim D."/>
            <person name="Ryu S."/>
            <person name="Kim W."/>
        </authorList>
    </citation>
    <scope>NUCLEOTIDE SEQUENCE [LARGE SCALE GENOMIC DNA]</scope>
    <source>
        <tissue evidence="1">Muscle</tissue>
    </source>
</reference>
<name>A0A5B7HIU0_PORTR</name>
<dbReference type="AlphaFoldDB" id="A0A5B7HIU0"/>
<keyword evidence="2" id="KW-1185">Reference proteome</keyword>
<accession>A0A5B7HIU0</accession>
<sequence length="139" mass="15441">MGHSFLEKLKEERDSLDLNVLSTAYGQLSHPVWNAVFHKNQAAPRCTSLTDQKVVCSEARELDLLWIRNQCLLYQCPAGSLTWREGLHQVLCQALQEAAKQLVKLLPVIGVLSVQPNGKRQLIYCIGESACRVAGNDGP</sequence>